<feature type="transmembrane region" description="Helical" evidence="6">
    <location>
        <begin position="190"/>
        <end position="210"/>
    </location>
</feature>
<feature type="transmembrane region" description="Helical" evidence="6">
    <location>
        <begin position="160"/>
        <end position="183"/>
    </location>
</feature>
<keyword evidence="3 6" id="KW-0812">Transmembrane</keyword>
<evidence type="ECO:0000256" key="1">
    <source>
        <dbReference type="ARBA" id="ARBA00004651"/>
    </source>
</evidence>
<dbReference type="InterPro" id="IPR015414">
    <property type="entry name" value="TMEM64"/>
</dbReference>
<dbReference type="EMBL" id="JBHSMJ010000009">
    <property type="protein sequence ID" value="MFC5448596.1"/>
    <property type="molecule type" value="Genomic_DNA"/>
</dbReference>
<accession>A0ABW0K6F8</accession>
<dbReference type="InterPro" id="IPR032816">
    <property type="entry name" value="VTT_dom"/>
</dbReference>
<organism evidence="8 9">
    <name type="scientific">Paenibacillus aestuarii</name>
    <dbReference type="NCBI Taxonomy" id="516965"/>
    <lineage>
        <taxon>Bacteria</taxon>
        <taxon>Bacillati</taxon>
        <taxon>Bacillota</taxon>
        <taxon>Bacilli</taxon>
        <taxon>Bacillales</taxon>
        <taxon>Paenibacillaceae</taxon>
        <taxon>Paenibacillus</taxon>
    </lineage>
</organism>
<evidence type="ECO:0000313" key="9">
    <source>
        <dbReference type="Proteomes" id="UP001596044"/>
    </source>
</evidence>
<evidence type="ECO:0000256" key="2">
    <source>
        <dbReference type="ARBA" id="ARBA00022475"/>
    </source>
</evidence>
<comment type="similarity">
    <text evidence="6">Belongs to the TVP38/TMEM64 family.</text>
</comment>
<evidence type="ECO:0000256" key="6">
    <source>
        <dbReference type="RuleBase" id="RU366058"/>
    </source>
</evidence>
<reference evidence="9" key="1">
    <citation type="journal article" date="2019" name="Int. J. Syst. Evol. Microbiol.">
        <title>The Global Catalogue of Microorganisms (GCM) 10K type strain sequencing project: providing services to taxonomists for standard genome sequencing and annotation.</title>
        <authorList>
            <consortium name="The Broad Institute Genomics Platform"/>
            <consortium name="The Broad Institute Genome Sequencing Center for Infectious Disease"/>
            <person name="Wu L."/>
            <person name="Ma J."/>
        </authorList>
    </citation>
    <scope>NUCLEOTIDE SEQUENCE [LARGE SCALE GENOMIC DNA]</scope>
    <source>
        <strain evidence="9">KACC 11904</strain>
    </source>
</reference>
<evidence type="ECO:0000259" key="7">
    <source>
        <dbReference type="Pfam" id="PF09335"/>
    </source>
</evidence>
<dbReference type="PANTHER" id="PTHR12677:SF59">
    <property type="entry name" value="GOLGI APPARATUS MEMBRANE PROTEIN TVP38-RELATED"/>
    <property type="match status" value="1"/>
</dbReference>
<evidence type="ECO:0000256" key="5">
    <source>
        <dbReference type="ARBA" id="ARBA00023136"/>
    </source>
</evidence>
<feature type="domain" description="VTT" evidence="7">
    <location>
        <begin position="67"/>
        <end position="180"/>
    </location>
</feature>
<keyword evidence="5 6" id="KW-0472">Membrane</keyword>
<gene>
    <name evidence="8" type="ORF">ACFPOG_10000</name>
</gene>
<keyword evidence="9" id="KW-1185">Reference proteome</keyword>
<name>A0ABW0K6F8_9BACL</name>
<comment type="subcellular location">
    <subcellularLocation>
        <location evidence="1 6">Cell membrane</location>
        <topology evidence="1 6">Multi-pass membrane protein</topology>
    </subcellularLocation>
</comment>
<feature type="transmembrane region" description="Helical" evidence="6">
    <location>
        <begin position="44"/>
        <end position="67"/>
    </location>
</feature>
<dbReference type="PANTHER" id="PTHR12677">
    <property type="entry name" value="GOLGI APPARATUS MEMBRANE PROTEIN TVP38-RELATED"/>
    <property type="match status" value="1"/>
</dbReference>
<dbReference type="Proteomes" id="UP001596044">
    <property type="component" value="Unassembled WGS sequence"/>
</dbReference>
<evidence type="ECO:0000256" key="3">
    <source>
        <dbReference type="ARBA" id="ARBA00022692"/>
    </source>
</evidence>
<dbReference type="RefSeq" id="WP_270878261.1">
    <property type="nucleotide sequence ID" value="NZ_JAQFVF010000018.1"/>
</dbReference>
<evidence type="ECO:0000313" key="8">
    <source>
        <dbReference type="EMBL" id="MFC5448596.1"/>
    </source>
</evidence>
<sequence length="219" mass="24519">MNVHSNHHPNRLTRIISIIILLGLIGYYLYLLRTGQAQQLLKSIHNLGASGVLIGILVQSVVNIIPVPGEFISVMLMEIYGPIWGGIYSWIGGMAGALGALLLTRWIAKPYFGKLAQPFLVKMDEFTKRHEAFGLLLLRFVPFVPYHFVNYAAGLANVKIWNFSWTTGIGILPYTIAFSGLYAGVRHGSLIWGVIGVCVFVLLLVLSWWIRRKREAIKD</sequence>
<dbReference type="Pfam" id="PF09335">
    <property type="entry name" value="VTT_dom"/>
    <property type="match status" value="1"/>
</dbReference>
<evidence type="ECO:0000256" key="4">
    <source>
        <dbReference type="ARBA" id="ARBA00022989"/>
    </source>
</evidence>
<comment type="caution">
    <text evidence="8">The sequence shown here is derived from an EMBL/GenBank/DDBJ whole genome shotgun (WGS) entry which is preliminary data.</text>
</comment>
<feature type="transmembrane region" description="Helical" evidence="6">
    <location>
        <begin position="12"/>
        <end position="32"/>
    </location>
</feature>
<keyword evidence="2 6" id="KW-1003">Cell membrane</keyword>
<keyword evidence="4 6" id="KW-1133">Transmembrane helix</keyword>
<protein>
    <recommendedName>
        <fullName evidence="6">TVP38/TMEM64 family membrane protein</fullName>
    </recommendedName>
</protein>
<proteinExistence type="inferred from homology"/>
<feature type="transmembrane region" description="Helical" evidence="6">
    <location>
        <begin position="87"/>
        <end position="108"/>
    </location>
</feature>